<accession>A0A941DIN9</accession>
<proteinExistence type="predicted"/>
<comment type="caution">
    <text evidence="2">The sequence shown here is derived from an EMBL/GenBank/DDBJ whole genome shotgun (WGS) entry which is preliminary data.</text>
</comment>
<sequence>MQTPDHTATLAGINQKILSEGEQLPLVMLKDGSRVQTGTVATMLVNILLYNQGQRGQVEQELRCAIPTLFKVGLFDLFPPEDWIAGANPGRRYVGQLAQTWLTENAGASPA</sequence>
<name>A0A941DIN9_9BURK</name>
<feature type="domain" description="DUF7709" evidence="1">
    <location>
        <begin position="9"/>
        <end position="101"/>
    </location>
</feature>
<keyword evidence="3" id="KW-1185">Reference proteome</keyword>
<evidence type="ECO:0000259" key="1">
    <source>
        <dbReference type="Pfam" id="PF24813"/>
    </source>
</evidence>
<dbReference type="AlphaFoldDB" id="A0A941DIN9"/>
<protein>
    <recommendedName>
        <fullName evidence="1">DUF7709 domain-containing protein</fullName>
    </recommendedName>
</protein>
<evidence type="ECO:0000313" key="3">
    <source>
        <dbReference type="Proteomes" id="UP000680067"/>
    </source>
</evidence>
<gene>
    <name evidence="2" type="ORF">KDM89_00425</name>
</gene>
<reference evidence="2" key="1">
    <citation type="submission" date="2021-04" db="EMBL/GenBank/DDBJ databases">
        <title>novel species isolated from subtropical streams in China.</title>
        <authorList>
            <person name="Lu H."/>
        </authorList>
    </citation>
    <scope>NUCLEOTIDE SEQUENCE</scope>
    <source>
        <strain evidence="2">LFS511W</strain>
    </source>
</reference>
<organism evidence="2 3">
    <name type="scientific">Undibacterium luofuense</name>
    <dbReference type="NCBI Taxonomy" id="2828733"/>
    <lineage>
        <taxon>Bacteria</taxon>
        <taxon>Pseudomonadati</taxon>
        <taxon>Pseudomonadota</taxon>
        <taxon>Betaproteobacteria</taxon>
        <taxon>Burkholderiales</taxon>
        <taxon>Oxalobacteraceae</taxon>
        <taxon>Undibacterium</taxon>
    </lineage>
</organism>
<dbReference type="RefSeq" id="WP_212685995.1">
    <property type="nucleotide sequence ID" value="NZ_JAGSPN010000001.1"/>
</dbReference>
<dbReference type="EMBL" id="JAGSPN010000001">
    <property type="protein sequence ID" value="MBR7780590.1"/>
    <property type="molecule type" value="Genomic_DNA"/>
</dbReference>
<dbReference type="Pfam" id="PF24813">
    <property type="entry name" value="DUF7709"/>
    <property type="match status" value="1"/>
</dbReference>
<evidence type="ECO:0000313" key="2">
    <source>
        <dbReference type="EMBL" id="MBR7780590.1"/>
    </source>
</evidence>
<dbReference type="InterPro" id="IPR056126">
    <property type="entry name" value="DUF7709"/>
</dbReference>
<dbReference type="Proteomes" id="UP000680067">
    <property type="component" value="Unassembled WGS sequence"/>
</dbReference>